<organism evidence="2">
    <name type="scientific">marine sediment metagenome</name>
    <dbReference type="NCBI Taxonomy" id="412755"/>
    <lineage>
        <taxon>unclassified sequences</taxon>
        <taxon>metagenomes</taxon>
        <taxon>ecological metagenomes</taxon>
    </lineage>
</organism>
<dbReference type="Gene3D" id="1.10.1040.10">
    <property type="entry name" value="N-(1-d-carboxylethyl)-l-norvaline Dehydrogenase, domain 2"/>
    <property type="match status" value="1"/>
</dbReference>
<evidence type="ECO:0000313" key="2">
    <source>
        <dbReference type="EMBL" id="GAF68550.1"/>
    </source>
</evidence>
<accession>X0SXM8</accession>
<protein>
    <recommendedName>
        <fullName evidence="1">Ketopantoate reductase C-terminal domain-containing protein</fullName>
    </recommendedName>
</protein>
<gene>
    <name evidence="2" type="ORF">S01H1_14804</name>
</gene>
<name>X0SXM8_9ZZZZ</name>
<dbReference type="EMBL" id="BARS01007714">
    <property type="protein sequence ID" value="GAF68550.1"/>
    <property type="molecule type" value="Genomic_DNA"/>
</dbReference>
<dbReference type="Pfam" id="PF08546">
    <property type="entry name" value="ApbA_C"/>
    <property type="match status" value="1"/>
</dbReference>
<comment type="caution">
    <text evidence="2">The sequence shown here is derived from an EMBL/GenBank/DDBJ whole genome shotgun (WGS) entry which is preliminary data.</text>
</comment>
<reference evidence="2" key="1">
    <citation type="journal article" date="2014" name="Front. Microbiol.">
        <title>High frequency of phylogenetically diverse reductive dehalogenase-homologous genes in deep subseafloor sedimentary metagenomes.</title>
        <authorList>
            <person name="Kawai M."/>
            <person name="Futagami T."/>
            <person name="Toyoda A."/>
            <person name="Takaki Y."/>
            <person name="Nishi S."/>
            <person name="Hori S."/>
            <person name="Arai W."/>
            <person name="Tsubouchi T."/>
            <person name="Morono Y."/>
            <person name="Uchiyama I."/>
            <person name="Ito T."/>
            <person name="Fujiyama A."/>
            <person name="Inagaki F."/>
            <person name="Takami H."/>
        </authorList>
    </citation>
    <scope>NUCLEOTIDE SEQUENCE</scope>
    <source>
        <strain evidence="2">Expedition CK06-06</strain>
    </source>
</reference>
<feature type="non-terminal residue" evidence="2">
    <location>
        <position position="1"/>
    </location>
</feature>
<dbReference type="InterPro" id="IPR013752">
    <property type="entry name" value="KPA_reductase"/>
</dbReference>
<evidence type="ECO:0000259" key="1">
    <source>
        <dbReference type="Pfam" id="PF08546"/>
    </source>
</evidence>
<sequence>ETLKKIFGKEAEKVKVIRLVLFNPIDQRDFEDKRYIRYSLPIRLAVARVSGKGDIKNVIDIFRKSGFKVTELSSQDAKNLEFSKLFLNLIGMASASRGVSIKEGFRDKEIFKEEVDALKEYIKAVKSAGGKFLNFPYYPVKFLAVLIDSLPFSFLSFSKNVLAKIISKGRGKKPKALDEIEYYNGAVVKLGKKAKVKTPANGMIYKRGLKRLEIS</sequence>
<dbReference type="InterPro" id="IPR013328">
    <property type="entry name" value="6PGD_dom2"/>
</dbReference>
<feature type="domain" description="Ketopantoate reductase C-terminal" evidence="1">
    <location>
        <begin position="179"/>
        <end position="206"/>
    </location>
</feature>
<dbReference type="AlphaFoldDB" id="X0SXM8"/>
<proteinExistence type="predicted"/>